<dbReference type="EMBL" id="BLXO01000003">
    <property type="protein sequence ID" value="GFN46391.1"/>
    <property type="molecule type" value="Genomic_DNA"/>
</dbReference>
<protein>
    <submittedName>
        <fullName evidence="1">Lipase (Class 2)</fullName>
    </submittedName>
</protein>
<comment type="caution">
    <text evidence="1">The sequence shown here is derived from an EMBL/GenBank/DDBJ whole genome shotgun (WGS) entry which is preliminary data.</text>
</comment>
<dbReference type="AlphaFoldDB" id="A0A6L2ZQ65"/>
<organism evidence="1 2">
    <name type="scientific">Candidatus Regiella insecticola</name>
    <dbReference type="NCBI Taxonomy" id="138073"/>
    <lineage>
        <taxon>Bacteria</taxon>
        <taxon>Pseudomonadati</taxon>
        <taxon>Pseudomonadota</taxon>
        <taxon>Gammaproteobacteria</taxon>
        <taxon>Enterobacterales</taxon>
        <taxon>Enterobacteriaceae</taxon>
        <taxon>aphid secondary symbionts</taxon>
        <taxon>Candidatus Regiella</taxon>
    </lineage>
</organism>
<reference evidence="1 2" key="1">
    <citation type="submission" date="2020-06" db="EMBL/GenBank/DDBJ databases">
        <title>The genome sequence of Candidatus Regiella insecticola strain Tut.</title>
        <authorList>
            <person name="Nikoh N."/>
            <person name="Tsuchida T."/>
            <person name="Koga R."/>
            <person name="Oshima K."/>
            <person name="Hattori M."/>
            <person name="Fukatsu T."/>
        </authorList>
    </citation>
    <scope>NUCLEOTIDE SEQUENCE [LARGE SCALE GENOMIC DNA]</scope>
    <source>
        <strain evidence="1 2">Tut</strain>
    </source>
</reference>
<evidence type="ECO:0000313" key="1">
    <source>
        <dbReference type="EMBL" id="GFN46391.1"/>
    </source>
</evidence>
<accession>A0A6L2ZQ65</accession>
<dbReference type="Proteomes" id="UP000504714">
    <property type="component" value="Unassembled WGS sequence"/>
</dbReference>
<name>A0A6L2ZQ65_9ENTR</name>
<proteinExistence type="predicted"/>
<evidence type="ECO:0000313" key="2">
    <source>
        <dbReference type="Proteomes" id="UP000504714"/>
    </source>
</evidence>
<gene>
    <name evidence="1" type="ORF">RINTU1_19640</name>
</gene>
<sequence>MTGANNIVIHDENLGHNALIRDEQVFSHVLNVLGCDA</sequence>